<dbReference type="OrthoDB" id="4058540at2759"/>
<protein>
    <submittedName>
        <fullName evidence="2">Uncharacterized protein</fullName>
    </submittedName>
</protein>
<sequence length="280" mass="32294">MSNHTAQPTPNRKPFLLAVEPQKTFGKSQDFLNIQEPPACCKTPEPSDLYQSQRRAPLRRGSSTNYADALLSTSTAKLNLNDSKENDLSDDSSLHHNHHNHHHHHHLHHNLFQHHHRDNNYNTEDSNYDKTSSQKTQGDETISSSHPSTIDPICKRDILDHSNTSNPSSNGKDTDSEYEHWEPESVKRHRQKRSVGLNVTTPQLNSFGVEYYNAGNYSHGSQIQHNPHNLNETLPERHYLSNYHSNQSNDEPVKEKEGDIYYRLKQRERQFQAAHNDFLS</sequence>
<dbReference type="AlphaFoldDB" id="A0A9P8TIJ0"/>
<dbReference type="Proteomes" id="UP000769528">
    <property type="component" value="Unassembled WGS sequence"/>
</dbReference>
<feature type="region of interest" description="Disordered" evidence="1">
    <location>
        <begin position="35"/>
        <end position="65"/>
    </location>
</feature>
<feature type="compositionally biased region" description="Basic and acidic residues" evidence="1">
    <location>
        <begin position="172"/>
        <end position="186"/>
    </location>
</feature>
<proteinExistence type="predicted"/>
<evidence type="ECO:0000256" key="1">
    <source>
        <dbReference type="SAM" id="MobiDB-lite"/>
    </source>
</evidence>
<accession>A0A9P8TIJ0</accession>
<dbReference type="EMBL" id="JAEUBF010000033">
    <property type="protein sequence ID" value="KAH3680838.1"/>
    <property type="molecule type" value="Genomic_DNA"/>
</dbReference>
<feature type="compositionally biased region" description="Polar residues" evidence="1">
    <location>
        <begin position="161"/>
        <end position="171"/>
    </location>
</feature>
<evidence type="ECO:0000313" key="2">
    <source>
        <dbReference type="EMBL" id="KAH3680838.1"/>
    </source>
</evidence>
<feature type="region of interest" description="Disordered" evidence="1">
    <location>
        <begin position="81"/>
        <end position="195"/>
    </location>
</feature>
<evidence type="ECO:0000313" key="3">
    <source>
        <dbReference type="Proteomes" id="UP000769528"/>
    </source>
</evidence>
<organism evidence="2 3">
    <name type="scientific">Wickerhamomyces mucosus</name>
    <dbReference type="NCBI Taxonomy" id="1378264"/>
    <lineage>
        <taxon>Eukaryota</taxon>
        <taxon>Fungi</taxon>
        <taxon>Dikarya</taxon>
        <taxon>Ascomycota</taxon>
        <taxon>Saccharomycotina</taxon>
        <taxon>Saccharomycetes</taxon>
        <taxon>Phaffomycetales</taxon>
        <taxon>Wickerhamomycetaceae</taxon>
        <taxon>Wickerhamomyces</taxon>
    </lineage>
</organism>
<name>A0A9P8TIJ0_9ASCO</name>
<reference evidence="2" key="2">
    <citation type="submission" date="2021-01" db="EMBL/GenBank/DDBJ databases">
        <authorList>
            <person name="Schikora-Tamarit M.A."/>
        </authorList>
    </citation>
    <scope>NUCLEOTIDE SEQUENCE</scope>
    <source>
        <strain evidence="2">CBS6341</strain>
    </source>
</reference>
<feature type="compositionally biased region" description="Basic residues" evidence="1">
    <location>
        <begin position="95"/>
        <end position="117"/>
    </location>
</feature>
<keyword evidence="3" id="KW-1185">Reference proteome</keyword>
<gene>
    <name evidence="2" type="ORF">WICMUC_000106</name>
</gene>
<reference evidence="2" key="1">
    <citation type="journal article" date="2021" name="Open Biol.">
        <title>Shared evolutionary footprints suggest mitochondrial oxidative damage underlies multiple complex I losses in fungi.</title>
        <authorList>
            <person name="Schikora-Tamarit M.A."/>
            <person name="Marcet-Houben M."/>
            <person name="Nosek J."/>
            <person name="Gabaldon T."/>
        </authorList>
    </citation>
    <scope>NUCLEOTIDE SEQUENCE</scope>
    <source>
        <strain evidence="2">CBS6341</strain>
    </source>
</reference>
<feature type="compositionally biased region" description="Polar residues" evidence="1">
    <location>
        <begin position="120"/>
        <end position="148"/>
    </location>
</feature>
<comment type="caution">
    <text evidence="2">The sequence shown here is derived from an EMBL/GenBank/DDBJ whole genome shotgun (WGS) entry which is preliminary data.</text>
</comment>